<evidence type="ECO:0000259" key="3">
    <source>
        <dbReference type="PROSITE" id="PS50006"/>
    </source>
</evidence>
<evidence type="ECO:0000313" key="4">
    <source>
        <dbReference type="EMBL" id="GEO33470.1"/>
    </source>
</evidence>
<accession>A0A512DB63</accession>
<evidence type="ECO:0000256" key="2">
    <source>
        <dbReference type="SAM" id="MobiDB-lite"/>
    </source>
</evidence>
<dbReference type="Pfam" id="PF00498">
    <property type="entry name" value="FHA"/>
    <property type="match status" value="1"/>
</dbReference>
<dbReference type="Gene3D" id="2.60.200.20">
    <property type="match status" value="1"/>
</dbReference>
<dbReference type="InterPro" id="IPR008984">
    <property type="entry name" value="SMAD_FHA_dom_sf"/>
</dbReference>
<keyword evidence="5" id="KW-1185">Reference proteome</keyword>
<organism evidence="4 5">
    <name type="scientific">Cellulomonas aerilata</name>
    <dbReference type="NCBI Taxonomy" id="515326"/>
    <lineage>
        <taxon>Bacteria</taxon>
        <taxon>Bacillati</taxon>
        <taxon>Actinomycetota</taxon>
        <taxon>Actinomycetes</taxon>
        <taxon>Micrococcales</taxon>
        <taxon>Cellulomonadaceae</taxon>
        <taxon>Cellulomonas</taxon>
    </lineage>
</organism>
<name>A0A512DB63_9CELL</name>
<dbReference type="InterPro" id="IPR050923">
    <property type="entry name" value="Cell_Proc_Reg/RNA_Proc"/>
</dbReference>
<dbReference type="SUPFAM" id="SSF49879">
    <property type="entry name" value="SMAD/FHA domain"/>
    <property type="match status" value="1"/>
</dbReference>
<dbReference type="PROSITE" id="PS50006">
    <property type="entry name" value="FHA_DOMAIN"/>
    <property type="match status" value="1"/>
</dbReference>
<dbReference type="Proteomes" id="UP000321181">
    <property type="component" value="Unassembled WGS sequence"/>
</dbReference>
<keyword evidence="1" id="KW-0597">Phosphoprotein</keyword>
<evidence type="ECO:0000256" key="1">
    <source>
        <dbReference type="ARBA" id="ARBA00022553"/>
    </source>
</evidence>
<sequence length="185" mass="19273">MTHGPQVPEPAREDDAGAATAGSGAHSATGQRSSAETTVNLGDLGNLGTVDQDPDALAPAGLTSADKSAVMALPTTSALLIMQRGPSIGARFLLDAPRTVAGRSVDADIFLDDVTVSRRHAEFVREGEGFVVRDIGSLNGTYVNRNRIDSTVLRAGDEVQIGKYRLTFHPSPRREAGGASAPVQP</sequence>
<reference evidence="4 5" key="1">
    <citation type="submission" date="2019-07" db="EMBL/GenBank/DDBJ databases">
        <title>Whole genome shotgun sequence of Cellulomonas aerilata NBRC 106308.</title>
        <authorList>
            <person name="Hosoyama A."/>
            <person name="Uohara A."/>
            <person name="Ohji S."/>
            <person name="Ichikawa N."/>
        </authorList>
    </citation>
    <scope>NUCLEOTIDE SEQUENCE [LARGE SCALE GENOMIC DNA]</scope>
    <source>
        <strain evidence="4 5">NBRC 106308</strain>
    </source>
</reference>
<proteinExistence type="predicted"/>
<dbReference type="AlphaFoldDB" id="A0A512DB63"/>
<dbReference type="RefSeq" id="WP_146901494.1">
    <property type="nucleotide sequence ID" value="NZ_BAAARM010000002.1"/>
</dbReference>
<protein>
    <recommendedName>
        <fullName evidence="3">FHA domain-containing protein</fullName>
    </recommendedName>
</protein>
<feature type="domain" description="FHA" evidence="3">
    <location>
        <begin position="99"/>
        <end position="148"/>
    </location>
</feature>
<gene>
    <name evidence="4" type="ORF">CAE01nite_11950</name>
</gene>
<dbReference type="SMART" id="SM00240">
    <property type="entry name" value="FHA"/>
    <property type="match status" value="1"/>
</dbReference>
<dbReference type="PANTHER" id="PTHR23308">
    <property type="entry name" value="NUCLEAR INHIBITOR OF PROTEIN PHOSPHATASE-1"/>
    <property type="match status" value="1"/>
</dbReference>
<dbReference type="CDD" id="cd22684">
    <property type="entry name" value="FHA_GarA_OdhI-like"/>
    <property type="match status" value="1"/>
</dbReference>
<dbReference type="InterPro" id="IPR000253">
    <property type="entry name" value="FHA_dom"/>
</dbReference>
<dbReference type="OrthoDB" id="9815925at2"/>
<feature type="region of interest" description="Disordered" evidence="2">
    <location>
        <begin position="1"/>
        <end position="47"/>
    </location>
</feature>
<comment type="caution">
    <text evidence="4">The sequence shown here is derived from an EMBL/GenBank/DDBJ whole genome shotgun (WGS) entry which is preliminary data.</text>
</comment>
<evidence type="ECO:0000313" key="5">
    <source>
        <dbReference type="Proteomes" id="UP000321181"/>
    </source>
</evidence>
<feature type="compositionally biased region" description="Polar residues" evidence="2">
    <location>
        <begin position="31"/>
        <end position="40"/>
    </location>
</feature>
<feature type="compositionally biased region" description="Low complexity" evidence="2">
    <location>
        <begin position="17"/>
        <end position="30"/>
    </location>
</feature>
<dbReference type="EMBL" id="BJYY01000010">
    <property type="protein sequence ID" value="GEO33470.1"/>
    <property type="molecule type" value="Genomic_DNA"/>
</dbReference>